<evidence type="ECO:0000259" key="2">
    <source>
        <dbReference type="PROSITE" id="PS50887"/>
    </source>
</evidence>
<dbReference type="NCBIfam" id="TIGR00254">
    <property type="entry name" value="GGDEF"/>
    <property type="match status" value="1"/>
</dbReference>
<accession>A0A3B0RMB7</accession>
<dbReference type="InterPro" id="IPR029787">
    <property type="entry name" value="Nucleotide_cyclase"/>
</dbReference>
<dbReference type="Gene3D" id="3.30.450.20">
    <property type="entry name" value="PAS domain"/>
    <property type="match status" value="1"/>
</dbReference>
<evidence type="ECO:0000313" key="3">
    <source>
        <dbReference type="EMBL" id="VAV89846.1"/>
    </source>
</evidence>
<dbReference type="InterPro" id="IPR000014">
    <property type="entry name" value="PAS"/>
</dbReference>
<dbReference type="Pfam" id="PF00990">
    <property type="entry name" value="GGDEF"/>
    <property type="match status" value="1"/>
</dbReference>
<dbReference type="EMBL" id="UOED01000051">
    <property type="protein sequence ID" value="VAV89846.1"/>
    <property type="molecule type" value="Genomic_DNA"/>
</dbReference>
<sequence length="596" mass="66597">MEPNIARILLKPKDEKQQQASPVLPMFHFDPSVMVDMFPGPALLIDADMTVIHQNIFAQSLLPPLENKEAFLETMITRCLSNNCPDTQKATLQEPSGLRHYDLYAFPVKAVQKNTPPMAFLFGRETTIEHNLTNALVDSRQMFKDLVNCSTDFAWETDNKGKFIYVSPRGILGYTAFELNGKLSGDLIIGDRDNSPFTTTRKVEEIELWLRRSDGSMACLLISAVPRQDEGSNWQGARGVCRDITIQREREALLRRTRKQEQVLSKIVSTIRDMTTPTDMLEKATTATLDGIPSDSCLIIQKTTHPGGDFTAEVKQQGGLSLDADYIYKLCQKAMAHWAPSDLAVNSENIATEVMLIDAHLILMGITSHHGKNNGAIFLIRDKDHHWQENEVHLFNGITAHLGIALEQVITHEELERRAFTDELTTLLNRRAFTKEISKRLKNQARSRRDGAMLYLDLDNFKNVNDSKGHAHGDMILKQLAKIIRDNIRVGDYAARLGGDEFAIWLDEISAKDTLAIAHNFVTSGARLCHLADVEGPPLSISLGIAISHPEDGQTFDQLMDNADKALYQAKSAGKATYALYDLANENLKSEGDNNA</sequence>
<dbReference type="InterPro" id="IPR000700">
    <property type="entry name" value="PAS-assoc_C"/>
</dbReference>
<reference evidence="3" key="1">
    <citation type="submission" date="2018-06" db="EMBL/GenBank/DDBJ databases">
        <authorList>
            <person name="Zhirakovskaya E."/>
        </authorList>
    </citation>
    <scope>NUCLEOTIDE SEQUENCE</scope>
</reference>
<dbReference type="PROSITE" id="PS50887">
    <property type="entry name" value="GGDEF"/>
    <property type="match status" value="1"/>
</dbReference>
<dbReference type="Gene3D" id="3.30.70.270">
    <property type="match status" value="1"/>
</dbReference>
<gene>
    <name evidence="3" type="ORF">MNBD_ALPHA02-1848</name>
</gene>
<dbReference type="FunFam" id="3.30.70.270:FF:000001">
    <property type="entry name" value="Diguanylate cyclase domain protein"/>
    <property type="match status" value="1"/>
</dbReference>
<dbReference type="PANTHER" id="PTHR44757:SF2">
    <property type="entry name" value="BIOFILM ARCHITECTURE MAINTENANCE PROTEIN MBAA"/>
    <property type="match status" value="1"/>
</dbReference>
<feature type="domain" description="GGDEF" evidence="2">
    <location>
        <begin position="449"/>
        <end position="583"/>
    </location>
</feature>
<dbReference type="CDD" id="cd00130">
    <property type="entry name" value="PAS"/>
    <property type="match status" value="1"/>
</dbReference>
<feature type="domain" description="PAC" evidence="1">
    <location>
        <begin position="204"/>
        <end position="256"/>
    </location>
</feature>
<dbReference type="InterPro" id="IPR029016">
    <property type="entry name" value="GAF-like_dom_sf"/>
</dbReference>
<dbReference type="InterPro" id="IPR052155">
    <property type="entry name" value="Biofilm_reg_signaling"/>
</dbReference>
<dbReference type="PROSITE" id="PS50113">
    <property type="entry name" value="PAC"/>
    <property type="match status" value="1"/>
</dbReference>
<dbReference type="InterPro" id="IPR013767">
    <property type="entry name" value="PAS_fold"/>
</dbReference>
<dbReference type="InterPro" id="IPR043128">
    <property type="entry name" value="Rev_trsase/Diguanyl_cyclase"/>
</dbReference>
<evidence type="ECO:0000259" key="1">
    <source>
        <dbReference type="PROSITE" id="PS50113"/>
    </source>
</evidence>
<organism evidence="3">
    <name type="scientific">hydrothermal vent metagenome</name>
    <dbReference type="NCBI Taxonomy" id="652676"/>
    <lineage>
        <taxon>unclassified sequences</taxon>
        <taxon>metagenomes</taxon>
        <taxon>ecological metagenomes</taxon>
    </lineage>
</organism>
<dbReference type="Gene3D" id="3.30.450.40">
    <property type="match status" value="1"/>
</dbReference>
<dbReference type="NCBIfam" id="TIGR00229">
    <property type="entry name" value="sensory_box"/>
    <property type="match status" value="1"/>
</dbReference>
<dbReference type="AlphaFoldDB" id="A0A3B0RMB7"/>
<dbReference type="SMART" id="SM00267">
    <property type="entry name" value="GGDEF"/>
    <property type="match status" value="1"/>
</dbReference>
<name>A0A3B0RMB7_9ZZZZ</name>
<dbReference type="InterPro" id="IPR035965">
    <property type="entry name" value="PAS-like_dom_sf"/>
</dbReference>
<dbReference type="SUPFAM" id="SSF55781">
    <property type="entry name" value="GAF domain-like"/>
    <property type="match status" value="1"/>
</dbReference>
<dbReference type="InterPro" id="IPR000160">
    <property type="entry name" value="GGDEF_dom"/>
</dbReference>
<dbReference type="SUPFAM" id="SSF55785">
    <property type="entry name" value="PYP-like sensor domain (PAS domain)"/>
    <property type="match status" value="1"/>
</dbReference>
<dbReference type="Pfam" id="PF00989">
    <property type="entry name" value="PAS"/>
    <property type="match status" value="1"/>
</dbReference>
<protein>
    <submittedName>
        <fullName evidence="3">Diguanylate cyclase/phosphodiesterase (GGDEF &amp; EAL domains) with PAS/PAC sensor(S)</fullName>
    </submittedName>
</protein>
<dbReference type="PANTHER" id="PTHR44757">
    <property type="entry name" value="DIGUANYLATE CYCLASE DGCP"/>
    <property type="match status" value="1"/>
</dbReference>
<proteinExistence type="predicted"/>
<dbReference type="SUPFAM" id="SSF55073">
    <property type="entry name" value="Nucleotide cyclase"/>
    <property type="match status" value="1"/>
</dbReference>
<dbReference type="CDD" id="cd01949">
    <property type="entry name" value="GGDEF"/>
    <property type="match status" value="1"/>
</dbReference>